<evidence type="ECO:0000313" key="3">
    <source>
        <dbReference type="EMBL" id="KHJ83578.1"/>
    </source>
</evidence>
<feature type="non-terminal residue" evidence="3">
    <location>
        <position position="202"/>
    </location>
</feature>
<dbReference type="Pfam" id="PF17226">
    <property type="entry name" value="MTA_R1"/>
    <property type="match status" value="1"/>
</dbReference>
<proteinExistence type="predicted"/>
<reference evidence="3 4" key="1">
    <citation type="submission" date="2014-03" db="EMBL/GenBank/DDBJ databases">
        <title>Draft genome of the hookworm Oesophagostomum dentatum.</title>
        <authorList>
            <person name="Mitreva M."/>
        </authorList>
    </citation>
    <scope>NUCLEOTIDE SEQUENCE [LARGE SCALE GENOMIC DNA]</scope>
    <source>
        <strain evidence="3 4">OD-Hann</strain>
    </source>
</reference>
<dbReference type="Proteomes" id="UP000053660">
    <property type="component" value="Unassembled WGS sequence"/>
</dbReference>
<dbReference type="InterPro" id="IPR035170">
    <property type="entry name" value="MTA1_R1"/>
</dbReference>
<feature type="compositionally biased region" description="Low complexity" evidence="1">
    <location>
        <begin position="60"/>
        <end position="75"/>
    </location>
</feature>
<dbReference type="OrthoDB" id="2193595at2759"/>
<evidence type="ECO:0000313" key="4">
    <source>
        <dbReference type="Proteomes" id="UP000053660"/>
    </source>
</evidence>
<sequence>MESSAWHAWGPTNMQLRLCQDCWWYWKKYGGLKERHKHEVFDVIASNNEDADSDVHESAKPATSHATPPTATKSSGAAQQNRPIGTGHVIARLPPNHPLLLAATSGAGLPGGSSIKGKQLKAPFTMRPSLMYRIARRVCPKSLLNLRFAARRPTHEINLGAVKNYCYSLEAGNAVLSAATQICQAHKRNLPSTFAQNYTLQA</sequence>
<gene>
    <name evidence="3" type="ORF">OESDEN_16722</name>
</gene>
<name>A0A0B1SE42_OESDE</name>
<dbReference type="AlphaFoldDB" id="A0A0B1SE42"/>
<organism evidence="3 4">
    <name type="scientific">Oesophagostomum dentatum</name>
    <name type="common">Nodular worm</name>
    <dbReference type="NCBI Taxonomy" id="61180"/>
    <lineage>
        <taxon>Eukaryota</taxon>
        <taxon>Metazoa</taxon>
        <taxon>Ecdysozoa</taxon>
        <taxon>Nematoda</taxon>
        <taxon>Chromadorea</taxon>
        <taxon>Rhabditida</taxon>
        <taxon>Rhabditina</taxon>
        <taxon>Rhabditomorpha</taxon>
        <taxon>Strongyloidea</taxon>
        <taxon>Strongylidae</taxon>
        <taxon>Oesophagostomum</taxon>
    </lineage>
</organism>
<feature type="region of interest" description="Disordered" evidence="1">
    <location>
        <begin position="51"/>
        <end position="82"/>
    </location>
</feature>
<feature type="domain" description="Metastasis-associated protein MTA1 R1" evidence="2">
    <location>
        <begin position="121"/>
        <end position="177"/>
    </location>
</feature>
<accession>A0A0B1SE42</accession>
<evidence type="ECO:0000256" key="1">
    <source>
        <dbReference type="SAM" id="MobiDB-lite"/>
    </source>
</evidence>
<protein>
    <recommendedName>
        <fullName evidence="2">Metastasis-associated protein MTA1 R1 domain-containing protein</fullName>
    </recommendedName>
</protein>
<keyword evidence="4" id="KW-1185">Reference proteome</keyword>
<dbReference type="EMBL" id="KN572782">
    <property type="protein sequence ID" value="KHJ83578.1"/>
    <property type="molecule type" value="Genomic_DNA"/>
</dbReference>
<evidence type="ECO:0000259" key="2">
    <source>
        <dbReference type="Pfam" id="PF17226"/>
    </source>
</evidence>